<dbReference type="SUPFAM" id="SSF141694">
    <property type="entry name" value="AF2212/PG0164-like"/>
    <property type="match status" value="1"/>
</dbReference>
<name>A0A1E3X832_9BACT</name>
<dbReference type="AlphaFoldDB" id="A0A1E3X832"/>
<evidence type="ECO:0000313" key="2">
    <source>
        <dbReference type="Proteomes" id="UP000094056"/>
    </source>
</evidence>
<dbReference type="InterPro" id="IPR008203">
    <property type="entry name" value="AF2212-like"/>
</dbReference>
<proteinExistence type="predicted"/>
<comment type="caution">
    <text evidence="1">The sequence shown here is derived from an EMBL/GenBank/DDBJ whole genome shotgun (WGS) entry which is preliminary data.</text>
</comment>
<reference evidence="1 2" key="1">
    <citation type="submission" date="2016-07" db="EMBL/GenBank/DDBJ databases">
        <title>Draft genome of Scalindua rubra, obtained from a brine-seawater interface in the Red Sea, sheds light on salt adaptation in anammox bacteria.</title>
        <authorList>
            <person name="Speth D.R."/>
            <person name="Lagkouvardos I."/>
            <person name="Wang Y."/>
            <person name="Qian P.-Y."/>
            <person name="Dutilh B.E."/>
            <person name="Jetten M.S."/>
        </authorList>
    </citation>
    <scope>NUCLEOTIDE SEQUENCE [LARGE SCALE GENOMIC DNA]</scope>
    <source>
        <strain evidence="1">BSI-1</strain>
    </source>
</reference>
<organism evidence="1 2">
    <name type="scientific">Candidatus Scalindua rubra</name>
    <dbReference type="NCBI Taxonomy" id="1872076"/>
    <lineage>
        <taxon>Bacteria</taxon>
        <taxon>Pseudomonadati</taxon>
        <taxon>Planctomycetota</taxon>
        <taxon>Candidatus Brocadiia</taxon>
        <taxon>Candidatus Brocadiales</taxon>
        <taxon>Candidatus Scalinduaceae</taxon>
        <taxon>Candidatus Scalindua</taxon>
    </lineage>
</organism>
<dbReference type="EMBL" id="MAYW01000095">
    <property type="protein sequence ID" value="ODS31781.1"/>
    <property type="molecule type" value="Genomic_DNA"/>
</dbReference>
<dbReference type="Pfam" id="PF01954">
    <property type="entry name" value="AF2212-like"/>
    <property type="match status" value="1"/>
</dbReference>
<dbReference type="Proteomes" id="UP000094056">
    <property type="component" value="Unassembled WGS sequence"/>
</dbReference>
<accession>A0A1E3X832</accession>
<dbReference type="Gene3D" id="4.10.1150.10">
    <property type="entry name" value="AF2212/PG0164-like"/>
    <property type="match status" value="1"/>
</dbReference>
<sequence>MTKTISAIYEDGVFKPLEPVSLTDRERVKLDVNLDERLRKQLEVLTESIYKRTDKYSSEEIEANITEAYREVREIDSAKKSSD</sequence>
<gene>
    <name evidence="1" type="ORF">SCARUB_03105</name>
</gene>
<evidence type="ECO:0000313" key="1">
    <source>
        <dbReference type="EMBL" id="ODS31781.1"/>
    </source>
</evidence>
<evidence type="ECO:0008006" key="3">
    <source>
        <dbReference type="Google" id="ProtNLM"/>
    </source>
</evidence>
<dbReference type="InterPro" id="IPR024069">
    <property type="entry name" value="AF2212-like_dom_sf"/>
</dbReference>
<protein>
    <recommendedName>
        <fullName evidence="3">Antitoxin</fullName>
    </recommendedName>
</protein>